<sequence>MLMKPLAVLSLVFLAACQPGGDTSAADPVPTEAELAQVWRLERLNGEIFSNRATLDLTDPARATGQAPCNRWFAAREVQLPAFRFGMFGATRMACPALEAERRYLDAMAEVDAARLSDGWLILTGPGGLMLEFRQETP</sequence>
<dbReference type="InterPro" id="IPR038670">
    <property type="entry name" value="HslJ-like_sf"/>
</dbReference>
<dbReference type="InterPro" id="IPR005184">
    <property type="entry name" value="DUF306_Meta_HslJ"/>
</dbReference>
<dbReference type="InterPro" id="IPR053147">
    <property type="entry name" value="Hsp_HslJ-like"/>
</dbReference>
<dbReference type="Pfam" id="PF03724">
    <property type="entry name" value="META"/>
    <property type="match status" value="1"/>
</dbReference>
<organism evidence="2 3">
    <name type="scientific">Gemmobacter lutimaris</name>
    <dbReference type="NCBI Taxonomy" id="2306023"/>
    <lineage>
        <taxon>Bacteria</taxon>
        <taxon>Pseudomonadati</taxon>
        <taxon>Pseudomonadota</taxon>
        <taxon>Alphaproteobacteria</taxon>
        <taxon>Rhodobacterales</taxon>
        <taxon>Paracoccaceae</taxon>
        <taxon>Gemmobacter</taxon>
    </lineage>
</organism>
<comment type="caution">
    <text evidence="2">The sequence shown here is derived from an EMBL/GenBank/DDBJ whole genome shotgun (WGS) entry which is preliminary data.</text>
</comment>
<dbReference type="OrthoDB" id="7777568at2"/>
<keyword evidence="3" id="KW-1185">Reference proteome</keyword>
<evidence type="ECO:0000259" key="1">
    <source>
        <dbReference type="Pfam" id="PF03724"/>
    </source>
</evidence>
<dbReference type="PROSITE" id="PS51257">
    <property type="entry name" value="PROKAR_LIPOPROTEIN"/>
    <property type="match status" value="1"/>
</dbReference>
<dbReference type="AlphaFoldDB" id="A0A398BM24"/>
<dbReference type="Proteomes" id="UP000266649">
    <property type="component" value="Unassembled WGS sequence"/>
</dbReference>
<accession>A0A398BM24</accession>
<evidence type="ECO:0000313" key="2">
    <source>
        <dbReference type="EMBL" id="RID91472.1"/>
    </source>
</evidence>
<proteinExistence type="predicted"/>
<reference evidence="2 3" key="1">
    <citation type="submission" date="2018-09" db="EMBL/GenBank/DDBJ databases">
        <title>Gemmobacter lutimaris sp. nov., a marine bacterium isolated from tidal flat.</title>
        <authorList>
            <person name="Lee D.W."/>
            <person name="Yoo Y."/>
            <person name="Kim J.-J."/>
            <person name="Kim B.S."/>
        </authorList>
    </citation>
    <scope>NUCLEOTIDE SEQUENCE [LARGE SCALE GENOMIC DNA]</scope>
    <source>
        <strain evidence="2 3">YJ-T1-11</strain>
    </source>
</reference>
<dbReference type="RefSeq" id="WP_119135078.1">
    <property type="nucleotide sequence ID" value="NZ_QXXQ01000006.1"/>
</dbReference>
<evidence type="ECO:0000313" key="3">
    <source>
        <dbReference type="Proteomes" id="UP000266649"/>
    </source>
</evidence>
<protein>
    <submittedName>
        <fullName evidence="2">META domain-containing protein</fullName>
    </submittedName>
</protein>
<feature type="domain" description="DUF306" evidence="1">
    <location>
        <begin position="33"/>
        <end position="128"/>
    </location>
</feature>
<dbReference type="EMBL" id="QXXQ01000006">
    <property type="protein sequence ID" value="RID91472.1"/>
    <property type="molecule type" value="Genomic_DNA"/>
</dbReference>
<dbReference type="PANTHER" id="PTHR35535">
    <property type="entry name" value="HEAT SHOCK PROTEIN HSLJ"/>
    <property type="match status" value="1"/>
</dbReference>
<name>A0A398BM24_9RHOB</name>
<gene>
    <name evidence="2" type="ORF">D2N39_12255</name>
</gene>
<dbReference type="Gene3D" id="2.40.128.270">
    <property type="match status" value="1"/>
</dbReference>
<dbReference type="PANTHER" id="PTHR35535:SF1">
    <property type="entry name" value="HEAT SHOCK PROTEIN HSLJ"/>
    <property type="match status" value="1"/>
</dbReference>